<dbReference type="Pfam" id="PF04357">
    <property type="entry name" value="TamB"/>
    <property type="match status" value="1"/>
</dbReference>
<dbReference type="EMBL" id="JADIMU010000054">
    <property type="protein sequence ID" value="MBO8443687.1"/>
    <property type="molecule type" value="Genomic_DNA"/>
</dbReference>
<dbReference type="GO" id="GO:0005886">
    <property type="term" value="C:plasma membrane"/>
    <property type="evidence" value="ECO:0007669"/>
    <property type="project" value="InterPro"/>
</dbReference>
<sequence length="1538" mass="166020">MKYHTTLSTIIISLLVLLCFALTALWCVFSLGIGSPGKMIVDSLLSGIDSPGPLGFSFASIDRALSDRVRLNDVTVTWEGESVLAADAVTVRENPLSLVISLISGSGSIEVDVEGLSISPSSLISSAGGASQNSSGMDSQAVFDIIRGLEGHGEALSAYPFYGIAWQLNVDGFSLDLGGGLVFDDLRLALSLSPGLELDSFAFSAPSLSLAIGTGQAEADGIALRIDRDGEGYHIGVSLDALALSAKQASLSARRLALSLDFPSLSSLELRHLPIVFSTGAIQTTTSGLTAGLDRLSLSCDRTGADLVVLGFSISNGQMTLSPGRLDARLDLIGDQAGVRVGGGDEMVVDIMPQGLTLTLGRPTLDLSWDGSLNASFTSSAQVEGLADFTSSIFSSASSDSLRASLRADGDGNVEAHLEAVILAGSDIALWDGTRLNVSASASLSDWTALDELRIDKADLRLPMLPQDLRLSARWDGSQLTGQARYGNELTAALDGSRARLSISSLRLDQFDPFIDLYAPVLEAYIDTGTLANGSFTSLYSLEDGLSGSLEGSLALSGIVFNENRFNVASSISAAYDRHEIAIDLFSFTTQWVRLSYVGSISLDNFMPQGSLELELTDSGAPLFAIDFTLERENEYWLDARIPYFSSSYLRGAVNWAREGVISSNGELRSGSIVYPFDLSLDFTNSRFDLVSSGLVISIDFSQNLNLNTSFSSFELPSLASGLESSTIDGVFDLDFDFAAQSYHGQSSEITISSLNLLASRPSLSFTIDLSNDGLRLDDITLADSASTLTGSLFYNDGRLAFTLGDDVERANLSLILRSGDYSGTLSLDELSLDRFGLAGGVLSASLIGRGTGQADFSFSGLVNLTGHRDGVETFRADADVIIDNEGLSADRISYSTENFSLVSDSLSYNYAEGLFSLSASMSYQKVNVDRVYPVSADADIAVSFTPFDSVVGLVQGILSDPASLILSGSLGINQLTVDGSQRLSGRSIIFSYDDLLLRLDGDFIQGWADLSSLECELTILENPVVYGSVSGHFDPQDLDLHLDDIHYDLSVMNWLYPVPYVTFDEPAWVYGDFVLYGSVEESHLYGQGGSHGFDMRVWWVKDAYLHIGDTIATVVDNHASTSMTSVVVVDEDDGELHRGFAVAQAMLSNDNILEWYDVQVWVPQGEEIFIFAPVASQGIQIKGDVSGTFTLHGDLDIVELSGDLDLYNAVFSIGTDELPEWMTGKGGRVQYDNNYTVRLHENCSFVMPLGPNPILQAYFEEGNNFNFSYNSGSKEVDFNGILSFRSGEIYYFQKNFLITEGSIVVPGGGNALDTMRLNLRARLRDYTADGERVDIYLVLNNSSLSNISPTFESIPQLNQEEIMSILGSSILPSMAYGETSLGSIASLLTGGVDVLNRAGIINTSSYTDVSDVVRQSLGLDMFSMRTSMVENFILDAIFMNPSYTFSPIATYLNNTSMYFGKYIGSDFYLQAMISLEAIEAAYNPNPFLASDLSLDFELSLEWENPLGTITLFTNPSNLTPHSIMDNIGISYTRTWRF</sequence>
<gene>
    <name evidence="6" type="ORF">IAC42_08050</name>
</gene>
<evidence type="ECO:0000256" key="2">
    <source>
        <dbReference type="ARBA" id="ARBA00022692"/>
    </source>
</evidence>
<accession>A0A9D9HBJ5</accession>
<organism evidence="6 7">
    <name type="scientific">Candidatus Aphodenecus pullistercoris</name>
    <dbReference type="NCBI Taxonomy" id="2840669"/>
    <lineage>
        <taxon>Bacteria</taxon>
        <taxon>Pseudomonadati</taxon>
        <taxon>Spirochaetota</taxon>
        <taxon>Spirochaetia</taxon>
        <taxon>Spirochaetales</taxon>
        <taxon>Candidatus Aphodenecus</taxon>
    </lineage>
</organism>
<feature type="domain" description="Translocation and assembly module TamB C-terminal" evidence="5">
    <location>
        <begin position="1182"/>
        <end position="1428"/>
    </location>
</feature>
<keyword evidence="2" id="KW-0812">Transmembrane</keyword>
<reference evidence="6" key="1">
    <citation type="submission" date="2020-10" db="EMBL/GenBank/DDBJ databases">
        <authorList>
            <person name="Gilroy R."/>
        </authorList>
    </citation>
    <scope>NUCLEOTIDE SEQUENCE</scope>
    <source>
        <strain evidence="6">11167</strain>
    </source>
</reference>
<evidence type="ECO:0000313" key="7">
    <source>
        <dbReference type="Proteomes" id="UP000823633"/>
    </source>
</evidence>
<comment type="subcellular location">
    <subcellularLocation>
        <location evidence="1">Membrane</location>
        <topology evidence="1">Single-pass membrane protein</topology>
    </subcellularLocation>
</comment>
<dbReference type="GO" id="GO:0009306">
    <property type="term" value="P:protein secretion"/>
    <property type="evidence" value="ECO:0007669"/>
    <property type="project" value="InterPro"/>
</dbReference>
<dbReference type="InterPro" id="IPR007452">
    <property type="entry name" value="TamB_C"/>
</dbReference>
<evidence type="ECO:0000259" key="5">
    <source>
        <dbReference type="Pfam" id="PF04357"/>
    </source>
</evidence>
<comment type="caution">
    <text evidence="6">The sequence shown here is derived from an EMBL/GenBank/DDBJ whole genome shotgun (WGS) entry which is preliminary data.</text>
</comment>
<evidence type="ECO:0000256" key="3">
    <source>
        <dbReference type="ARBA" id="ARBA00022989"/>
    </source>
</evidence>
<evidence type="ECO:0000313" key="6">
    <source>
        <dbReference type="EMBL" id="MBO8443687.1"/>
    </source>
</evidence>
<keyword evidence="4" id="KW-0472">Membrane</keyword>
<reference evidence="6" key="2">
    <citation type="journal article" date="2021" name="PeerJ">
        <title>Extensive microbial diversity within the chicken gut microbiome revealed by metagenomics and culture.</title>
        <authorList>
            <person name="Gilroy R."/>
            <person name="Ravi A."/>
            <person name="Getino M."/>
            <person name="Pursley I."/>
            <person name="Horton D.L."/>
            <person name="Alikhan N.F."/>
            <person name="Baker D."/>
            <person name="Gharbi K."/>
            <person name="Hall N."/>
            <person name="Watson M."/>
            <person name="Adriaenssens E.M."/>
            <person name="Foster-Nyarko E."/>
            <person name="Jarju S."/>
            <person name="Secka A."/>
            <person name="Antonio M."/>
            <person name="Oren A."/>
            <person name="Chaudhuri R.R."/>
            <person name="La Ragione R."/>
            <person name="Hildebrand F."/>
            <person name="Pallen M.J."/>
        </authorList>
    </citation>
    <scope>NUCLEOTIDE SEQUENCE</scope>
    <source>
        <strain evidence="6">11167</strain>
    </source>
</reference>
<evidence type="ECO:0000256" key="1">
    <source>
        <dbReference type="ARBA" id="ARBA00004167"/>
    </source>
</evidence>
<name>A0A9D9HBJ5_9SPIR</name>
<dbReference type="Proteomes" id="UP000823633">
    <property type="component" value="Unassembled WGS sequence"/>
</dbReference>
<protein>
    <submittedName>
        <fullName evidence="6">Translocation/assembly module TamB domain-containing protein</fullName>
    </submittedName>
</protein>
<proteinExistence type="predicted"/>
<evidence type="ECO:0000256" key="4">
    <source>
        <dbReference type="ARBA" id="ARBA00023136"/>
    </source>
</evidence>
<keyword evidence="3" id="KW-1133">Transmembrane helix</keyword>